<keyword evidence="2" id="KW-0479">Metal-binding</keyword>
<evidence type="ECO:0000256" key="2">
    <source>
        <dbReference type="ARBA" id="ARBA00022723"/>
    </source>
</evidence>
<dbReference type="InterPro" id="IPR011234">
    <property type="entry name" value="Fumarylacetoacetase-like_C"/>
</dbReference>
<reference evidence="4 5" key="1">
    <citation type="submission" date="2019-05" db="EMBL/GenBank/DDBJ databases">
        <title>A Chromosome-scale Meerkat (S. suricatta) Genome Assembly.</title>
        <authorList>
            <person name="Dudchenko O."/>
            <person name="Lieberman Aiden E."/>
            <person name="Tung J."/>
            <person name="Barreiro L.B."/>
            <person name="Clutton-Brock T.H."/>
        </authorList>
    </citation>
    <scope>NUCLEOTIDE SEQUENCE [LARGE SCALE GENOMIC DNA]</scope>
</reference>
<evidence type="ECO:0000259" key="3">
    <source>
        <dbReference type="Pfam" id="PF01557"/>
    </source>
</evidence>
<dbReference type="InterPro" id="IPR036663">
    <property type="entry name" value="Fumarylacetoacetase_C_sf"/>
</dbReference>
<reference evidence="4" key="2">
    <citation type="submission" date="2025-08" db="UniProtKB">
        <authorList>
            <consortium name="Ensembl"/>
        </authorList>
    </citation>
    <scope>IDENTIFICATION</scope>
</reference>
<dbReference type="Pfam" id="PF01557">
    <property type="entry name" value="FAA_hydrolase"/>
    <property type="match status" value="1"/>
</dbReference>
<dbReference type="GeneID" id="115290107"/>
<reference evidence="4" key="3">
    <citation type="submission" date="2025-09" db="UniProtKB">
        <authorList>
            <consortium name="Ensembl"/>
        </authorList>
    </citation>
    <scope>IDENTIFICATION</scope>
</reference>
<proteinExistence type="inferred from homology"/>
<dbReference type="GO" id="GO:0044281">
    <property type="term" value="P:small molecule metabolic process"/>
    <property type="evidence" value="ECO:0007669"/>
    <property type="project" value="UniProtKB-ARBA"/>
</dbReference>
<name>A0A673T0N5_SURSU</name>
<keyword evidence="5" id="KW-1185">Reference proteome</keyword>
<gene>
    <name evidence="4" type="primary">FAHD2A</name>
</gene>
<evidence type="ECO:0000313" key="4">
    <source>
        <dbReference type="Ensembl" id="ENSSSUP00005005428.1"/>
    </source>
</evidence>
<dbReference type="CTD" id="51011"/>
<dbReference type="PANTHER" id="PTHR42796:SF4">
    <property type="entry name" value="FUMARYLACETOACETATE HYDROLASE DOMAIN-CONTAINING PROTEIN 2A"/>
    <property type="match status" value="1"/>
</dbReference>
<dbReference type="AlphaFoldDB" id="A0A673T0N5"/>
<dbReference type="RefSeq" id="XP_029793718.1">
    <property type="nucleotide sequence ID" value="XM_029937858.1"/>
</dbReference>
<dbReference type="GO" id="GO:0003824">
    <property type="term" value="F:catalytic activity"/>
    <property type="evidence" value="ECO:0007669"/>
    <property type="project" value="InterPro"/>
</dbReference>
<dbReference type="PANTHER" id="PTHR42796">
    <property type="entry name" value="FUMARYLACETOACETATE HYDROLASE DOMAIN-CONTAINING PROTEIN 2A-RELATED"/>
    <property type="match status" value="1"/>
</dbReference>
<evidence type="ECO:0000313" key="5">
    <source>
        <dbReference type="Proteomes" id="UP000472268"/>
    </source>
</evidence>
<protein>
    <submittedName>
        <fullName evidence="4">Fumarylacetoacetate hydrolase domain containing 2A</fullName>
    </submittedName>
</protein>
<accession>A0A673T0N5</accession>
<dbReference type="SUPFAM" id="SSF56529">
    <property type="entry name" value="FAH"/>
    <property type="match status" value="1"/>
</dbReference>
<feature type="domain" description="Fumarylacetoacetase-like C-terminal" evidence="3">
    <location>
        <begin position="153"/>
        <end position="293"/>
    </location>
</feature>
<evidence type="ECO:0000256" key="1">
    <source>
        <dbReference type="ARBA" id="ARBA00010211"/>
    </source>
</evidence>
<organism evidence="4 5">
    <name type="scientific">Suricata suricatta</name>
    <name type="common">Meerkat</name>
    <dbReference type="NCBI Taxonomy" id="37032"/>
    <lineage>
        <taxon>Eukaryota</taxon>
        <taxon>Metazoa</taxon>
        <taxon>Chordata</taxon>
        <taxon>Craniata</taxon>
        <taxon>Vertebrata</taxon>
        <taxon>Euteleostomi</taxon>
        <taxon>Mammalia</taxon>
        <taxon>Eutheria</taxon>
        <taxon>Laurasiatheria</taxon>
        <taxon>Carnivora</taxon>
        <taxon>Feliformia</taxon>
        <taxon>Herpestidae</taxon>
        <taxon>Suricata</taxon>
    </lineage>
</organism>
<dbReference type="Gene3D" id="3.90.850.10">
    <property type="entry name" value="Fumarylacetoacetase-like, C-terminal domain"/>
    <property type="match status" value="2"/>
</dbReference>
<dbReference type="InterPro" id="IPR051121">
    <property type="entry name" value="FAH"/>
</dbReference>
<dbReference type="Ensembl" id="ENSSSUT00005006274.1">
    <property type="protein sequence ID" value="ENSSSUP00005005428.1"/>
    <property type="gene ID" value="ENSSSUG00005003535.1"/>
</dbReference>
<comment type="similarity">
    <text evidence="1">Belongs to the FAH family.</text>
</comment>
<sequence length="293" mass="32376">MLVSCRRLLTALLQAQKWPFQPSRNMRLVQFQAPHLMGPHLGLESENGGGVINLNAFDPTLPKTMMEFLEQGEATLSVARRALAAQLPVLPRSEVTFLAPVTRPDKVVCVGMNYVDHCKEQNIPVPKEPIIFSKFPSSIVGPYDEIVLPPESQATDAMAHVAGFTVAHDVSARDWQTRRNGKQWLLGKTFDTFCPLGPALVTKDSIADPHNLKICCRVNGEVVQSSNTNQMVFKTEDLIAWVSQFVTLYPGDVMLTGTPPGVGLFRKPPVFLKKGDEVQCEIEELGVMINKVV</sequence>
<dbReference type="Proteomes" id="UP000472268">
    <property type="component" value="Chromosome 4"/>
</dbReference>
<dbReference type="GO" id="GO:0046872">
    <property type="term" value="F:metal ion binding"/>
    <property type="evidence" value="ECO:0007669"/>
    <property type="project" value="UniProtKB-KW"/>
</dbReference>